<protein>
    <submittedName>
        <fullName evidence="1">Uncharacterized protein</fullName>
    </submittedName>
</protein>
<proteinExistence type="predicted"/>
<name>A0A1E3U8I6_9FIRM</name>
<dbReference type="AlphaFoldDB" id="A0A1E3U8I6"/>
<accession>A0A1E3U8I6</accession>
<organism evidence="1 2">
    <name type="scientific">Eisenbergiella tayi</name>
    <dbReference type="NCBI Taxonomy" id="1432052"/>
    <lineage>
        <taxon>Bacteria</taxon>
        <taxon>Bacillati</taxon>
        <taxon>Bacillota</taxon>
        <taxon>Clostridia</taxon>
        <taxon>Lachnospirales</taxon>
        <taxon>Lachnospiraceae</taxon>
        <taxon>Eisenbergiella</taxon>
    </lineage>
</organism>
<dbReference type="EMBL" id="MEHA01000034">
    <property type="protein sequence ID" value="ODR43515.1"/>
    <property type="molecule type" value="Genomic_DNA"/>
</dbReference>
<sequence>MTLDELINAMEPQARKDKALISKCVDGLTEYAAELRQKAGDAGKEQISALRRLVDELAGYWGLDAKTVDHVTAFDRKIQEVDQAVHQWTPTQEHRDAVIQGLYLYAIDMISSLGSDGARESVTECERLMREIAGFWGYESPALDDLYAQIRASLKDQEAWENTVEIGGIQ</sequence>
<comment type="caution">
    <text evidence="1">The sequence shown here is derived from an EMBL/GenBank/DDBJ whole genome shotgun (WGS) entry which is preliminary data.</text>
</comment>
<gene>
    <name evidence="1" type="ORF">BEI59_30205</name>
</gene>
<evidence type="ECO:0000313" key="1">
    <source>
        <dbReference type="EMBL" id="ODR43515.1"/>
    </source>
</evidence>
<dbReference type="Proteomes" id="UP000094271">
    <property type="component" value="Unassembled WGS sequence"/>
</dbReference>
<reference evidence="1 2" key="1">
    <citation type="submission" date="2016-08" db="EMBL/GenBank/DDBJ databases">
        <authorList>
            <person name="Seilhamer J.J."/>
        </authorList>
    </citation>
    <scope>NUCLEOTIDE SEQUENCE [LARGE SCALE GENOMIC DNA]</scope>
    <source>
        <strain evidence="1 2">NML150140-1</strain>
    </source>
</reference>
<evidence type="ECO:0000313" key="2">
    <source>
        <dbReference type="Proteomes" id="UP000094271"/>
    </source>
</evidence>